<dbReference type="SUPFAM" id="SSF56281">
    <property type="entry name" value="Metallo-hydrolase/oxidoreductase"/>
    <property type="match status" value="1"/>
</dbReference>
<organism evidence="2 3">
    <name type="scientific">Ureibacillus acetophenoni</name>
    <dbReference type="NCBI Taxonomy" id="614649"/>
    <lineage>
        <taxon>Bacteria</taxon>
        <taxon>Bacillati</taxon>
        <taxon>Bacillota</taxon>
        <taxon>Bacilli</taxon>
        <taxon>Bacillales</taxon>
        <taxon>Caryophanaceae</taxon>
        <taxon>Ureibacillus</taxon>
    </lineage>
</organism>
<evidence type="ECO:0000313" key="2">
    <source>
        <dbReference type="EMBL" id="SOC37124.1"/>
    </source>
</evidence>
<name>A0A285U5A3_9BACL</name>
<keyword evidence="3" id="KW-1185">Reference proteome</keyword>
<dbReference type="Pfam" id="PF00753">
    <property type="entry name" value="Lactamase_B"/>
    <property type="match status" value="1"/>
</dbReference>
<dbReference type="SMART" id="SM00849">
    <property type="entry name" value="Lactamase_B"/>
    <property type="match status" value="1"/>
</dbReference>
<dbReference type="InterPro" id="IPR036866">
    <property type="entry name" value="RibonucZ/Hydroxyglut_hydro"/>
</dbReference>
<dbReference type="Gene3D" id="3.60.15.10">
    <property type="entry name" value="Ribonuclease Z/Hydroxyacylglutathione hydrolase-like"/>
    <property type="match status" value="1"/>
</dbReference>
<dbReference type="EMBL" id="OBQC01000003">
    <property type="protein sequence ID" value="SOC37124.1"/>
    <property type="molecule type" value="Genomic_DNA"/>
</dbReference>
<dbReference type="GO" id="GO:0016787">
    <property type="term" value="F:hydrolase activity"/>
    <property type="evidence" value="ECO:0007669"/>
    <property type="project" value="UniProtKB-KW"/>
</dbReference>
<dbReference type="RefSeq" id="WP_097148710.1">
    <property type="nucleotide sequence ID" value="NZ_OBQC01000003.1"/>
</dbReference>
<sequence>MIFKKNAKTGEKHGVSYMNGHISMQGFSMNVYSYQIDGVLIDTGARSLHKYFEAFIDQQDFDQVFITHHHEDHTGCASYIEKTKKIPIYINEKSINVCSGKADYPFYRKAFWGRRKPFHANPSPKTFQSRYATWDVIDTPGHAFDHHSFLNRDTGQLFTGDLFVQVHTKLLLSNESIPTIIESLDKVLTFDFKEVFCQHAGYVTDGRTAIEQKRDYLKSLQHEVLTLFSEGYTAKEICQKLFPKKYPIIKLSRGEWDSFHIVNSILNERATQ</sequence>
<dbReference type="InterPro" id="IPR001279">
    <property type="entry name" value="Metallo-B-lactamas"/>
</dbReference>
<reference evidence="3" key="1">
    <citation type="submission" date="2017-08" db="EMBL/GenBank/DDBJ databases">
        <authorList>
            <person name="Varghese N."/>
            <person name="Submissions S."/>
        </authorList>
    </citation>
    <scope>NUCLEOTIDE SEQUENCE [LARGE SCALE GENOMIC DNA]</scope>
    <source>
        <strain evidence="3">JC23</strain>
    </source>
</reference>
<dbReference type="PANTHER" id="PTHR23131">
    <property type="entry name" value="ENDORIBONUCLEASE LACTB2"/>
    <property type="match status" value="1"/>
</dbReference>
<keyword evidence="2" id="KW-0378">Hydrolase</keyword>
<proteinExistence type="predicted"/>
<evidence type="ECO:0000259" key="1">
    <source>
        <dbReference type="SMART" id="SM00849"/>
    </source>
</evidence>
<dbReference type="AlphaFoldDB" id="A0A285U5A3"/>
<protein>
    <submittedName>
        <fullName evidence="2">Glyoxylase-like metal-dependent hydrolase (Beta-lactamase superfamily II)</fullName>
    </submittedName>
</protein>
<dbReference type="InterPro" id="IPR050662">
    <property type="entry name" value="Sec-metab_biosynth-thioest"/>
</dbReference>
<accession>A0A285U5A3</accession>
<gene>
    <name evidence="2" type="ORF">SAMN05877842_10355</name>
</gene>
<feature type="domain" description="Metallo-beta-lactamase" evidence="1">
    <location>
        <begin position="30"/>
        <end position="199"/>
    </location>
</feature>
<evidence type="ECO:0000313" key="3">
    <source>
        <dbReference type="Proteomes" id="UP000219252"/>
    </source>
</evidence>
<dbReference type="Proteomes" id="UP000219252">
    <property type="component" value="Unassembled WGS sequence"/>
</dbReference>
<dbReference type="OrthoDB" id="235784at2"/>